<organism evidence="3 4">
    <name type="scientific">Caballeronia pedi</name>
    <dbReference type="NCBI Taxonomy" id="1777141"/>
    <lineage>
        <taxon>Bacteria</taxon>
        <taxon>Pseudomonadati</taxon>
        <taxon>Pseudomonadota</taxon>
        <taxon>Betaproteobacteria</taxon>
        <taxon>Burkholderiales</taxon>
        <taxon>Burkholderiaceae</taxon>
        <taxon>Caballeronia</taxon>
    </lineage>
</organism>
<dbReference type="PANTHER" id="PTHR11091:SF0">
    <property type="entry name" value="MALATE DEHYDROGENASE"/>
    <property type="match status" value="1"/>
</dbReference>
<dbReference type="Gene3D" id="1.10.1530.10">
    <property type="match status" value="1"/>
</dbReference>
<dbReference type="InterPro" id="IPR043144">
    <property type="entry name" value="Mal/L-sulf/L-lact_DH-like_ah"/>
</dbReference>
<proteinExistence type="inferred from homology"/>
<comment type="similarity">
    <text evidence="1">Belongs to the LDH2/MDH2 oxidoreductase family.</text>
</comment>
<dbReference type="PANTHER" id="PTHR11091">
    <property type="entry name" value="OXIDOREDUCTASE-RELATED"/>
    <property type="match status" value="1"/>
</dbReference>
<keyword evidence="4" id="KW-1185">Reference proteome</keyword>
<dbReference type="InterPro" id="IPR036111">
    <property type="entry name" value="Mal/L-sulfo/L-lacto_DH-like_sf"/>
</dbReference>
<evidence type="ECO:0000313" key="3">
    <source>
        <dbReference type="EMBL" id="SAK99664.1"/>
    </source>
</evidence>
<gene>
    <name evidence="3" type="ORF">AWB80_07698</name>
</gene>
<protein>
    <submittedName>
        <fullName evidence="3">Dehydrogenase</fullName>
    </submittedName>
</protein>
<dbReference type="Gene3D" id="3.30.1370.60">
    <property type="entry name" value="Hypothetical oxidoreductase yiak, domain 2"/>
    <property type="match status" value="1"/>
</dbReference>
<dbReference type="OrthoDB" id="924592at2"/>
<dbReference type="AlphaFoldDB" id="A0A158DYM8"/>
<evidence type="ECO:0000256" key="2">
    <source>
        <dbReference type="ARBA" id="ARBA00023002"/>
    </source>
</evidence>
<comment type="caution">
    <text evidence="3">The sequence shown here is derived from an EMBL/GenBank/DDBJ whole genome shotgun (WGS) entry which is preliminary data.</text>
</comment>
<dbReference type="SUPFAM" id="SSF89733">
    <property type="entry name" value="L-sulfolactate dehydrogenase-like"/>
    <property type="match status" value="1"/>
</dbReference>
<dbReference type="GO" id="GO:0016491">
    <property type="term" value="F:oxidoreductase activity"/>
    <property type="evidence" value="ECO:0007669"/>
    <property type="project" value="UniProtKB-KW"/>
</dbReference>
<sequence length="358" mass="38512">MSTIETAEAIRRSDKALTLLADSLLRAAGLESEKARAVADLLVLTDMMGRSTHGLAQCSPYLDELASGRMTAAGRPEVVRDLGATVVWDGNYLPGLWLMQEALSLGFERIPECGVFTFSMRRSHHIGCLAALAKQATDRGYYAMIASSGPHTKLVAPFGGKQGLFSPNPFAFAFPTTRFPVLVDTCASITTVSMTRQKAAAGEQFDHAWLLDSEGKPTRDPGVMERSERKGSLMLLGGADSGHKGFGLALMIEALTQGLSGFGRMDAPTRWGASVYLQIIDPAAFAGAEASIAQMDFFVAQCHANDPIDPAQPVRLPGEQASRNIEQSRRDGILLSPSTVAALRRWASKLDVDDRILV</sequence>
<dbReference type="EMBL" id="FCOE02000054">
    <property type="protein sequence ID" value="SAK99664.1"/>
    <property type="molecule type" value="Genomic_DNA"/>
</dbReference>
<dbReference type="RefSeq" id="WP_087131946.1">
    <property type="nucleotide sequence ID" value="NZ_FCOE02000054.1"/>
</dbReference>
<name>A0A158DYM8_9BURK</name>
<accession>A0A158DYM8</accession>
<evidence type="ECO:0000313" key="4">
    <source>
        <dbReference type="Proteomes" id="UP000054911"/>
    </source>
</evidence>
<dbReference type="Proteomes" id="UP000054911">
    <property type="component" value="Unassembled WGS sequence"/>
</dbReference>
<dbReference type="InterPro" id="IPR003767">
    <property type="entry name" value="Malate/L-lactate_DH-like"/>
</dbReference>
<keyword evidence="2" id="KW-0560">Oxidoreductase</keyword>
<dbReference type="InterPro" id="IPR043143">
    <property type="entry name" value="Mal/L-sulf/L-lact_DH-like_NADP"/>
</dbReference>
<evidence type="ECO:0000256" key="1">
    <source>
        <dbReference type="ARBA" id="ARBA00006056"/>
    </source>
</evidence>
<dbReference type="STRING" id="1777141.AWB80_07698"/>
<dbReference type="Pfam" id="PF02615">
    <property type="entry name" value="Ldh_2"/>
    <property type="match status" value="1"/>
</dbReference>
<reference evidence="3" key="1">
    <citation type="submission" date="2016-01" db="EMBL/GenBank/DDBJ databases">
        <authorList>
            <person name="Peeters C."/>
        </authorList>
    </citation>
    <scope>NUCLEOTIDE SEQUENCE [LARGE SCALE GENOMIC DNA]</scope>
    <source>
        <strain evidence="3">LMG 29323</strain>
    </source>
</reference>